<accession>A0AAX6ET82</accession>
<evidence type="ECO:0000313" key="1">
    <source>
        <dbReference type="EMBL" id="KAJ6807417.1"/>
    </source>
</evidence>
<proteinExistence type="predicted"/>
<reference evidence="1" key="2">
    <citation type="submission" date="2023-04" db="EMBL/GenBank/DDBJ databases">
        <authorList>
            <person name="Bruccoleri R.E."/>
            <person name="Oakeley E.J."/>
            <person name="Faust A.-M."/>
            <person name="Dessus-Babus S."/>
            <person name="Altorfer M."/>
            <person name="Burckhardt D."/>
            <person name="Oertli M."/>
            <person name="Naumann U."/>
            <person name="Petersen F."/>
            <person name="Wong J."/>
        </authorList>
    </citation>
    <scope>NUCLEOTIDE SEQUENCE</scope>
    <source>
        <strain evidence="1">GSM-AAB239-AS_SAM_17_03QT</strain>
        <tissue evidence="1">Leaf</tissue>
    </source>
</reference>
<protein>
    <submittedName>
        <fullName evidence="1">Uncharacterized protein</fullName>
    </submittedName>
</protein>
<keyword evidence="2" id="KW-1185">Reference proteome</keyword>
<reference evidence="1" key="1">
    <citation type="journal article" date="2023" name="GigaByte">
        <title>Genome assembly of the bearded iris, Iris pallida Lam.</title>
        <authorList>
            <person name="Bruccoleri R.E."/>
            <person name="Oakeley E.J."/>
            <person name="Faust A.M.E."/>
            <person name="Altorfer M."/>
            <person name="Dessus-Babus S."/>
            <person name="Burckhardt D."/>
            <person name="Oertli M."/>
            <person name="Naumann U."/>
            <person name="Petersen F."/>
            <person name="Wong J."/>
        </authorList>
    </citation>
    <scope>NUCLEOTIDE SEQUENCE</scope>
    <source>
        <strain evidence="1">GSM-AAB239-AS_SAM_17_03QT</strain>
    </source>
</reference>
<organism evidence="1 2">
    <name type="scientific">Iris pallida</name>
    <name type="common">Sweet iris</name>
    <dbReference type="NCBI Taxonomy" id="29817"/>
    <lineage>
        <taxon>Eukaryota</taxon>
        <taxon>Viridiplantae</taxon>
        <taxon>Streptophyta</taxon>
        <taxon>Embryophyta</taxon>
        <taxon>Tracheophyta</taxon>
        <taxon>Spermatophyta</taxon>
        <taxon>Magnoliopsida</taxon>
        <taxon>Liliopsida</taxon>
        <taxon>Asparagales</taxon>
        <taxon>Iridaceae</taxon>
        <taxon>Iridoideae</taxon>
        <taxon>Irideae</taxon>
        <taxon>Iris</taxon>
    </lineage>
</organism>
<name>A0AAX6ET82_IRIPA</name>
<evidence type="ECO:0000313" key="2">
    <source>
        <dbReference type="Proteomes" id="UP001140949"/>
    </source>
</evidence>
<sequence length="55" mass="5582">MRQHAARGVCGISKAGAVSKGCTISEMMAVSSTRGFGIVAVSPGVSRSSRPIFGQ</sequence>
<dbReference type="Proteomes" id="UP001140949">
    <property type="component" value="Unassembled WGS sequence"/>
</dbReference>
<comment type="caution">
    <text evidence="1">The sequence shown here is derived from an EMBL/GenBank/DDBJ whole genome shotgun (WGS) entry which is preliminary data.</text>
</comment>
<dbReference type="EMBL" id="JANAVB010033822">
    <property type="protein sequence ID" value="KAJ6807417.1"/>
    <property type="molecule type" value="Genomic_DNA"/>
</dbReference>
<gene>
    <name evidence="1" type="ORF">M6B38_172985</name>
</gene>
<dbReference type="AlphaFoldDB" id="A0AAX6ET82"/>